<dbReference type="InterPro" id="IPR032675">
    <property type="entry name" value="LRR_dom_sf"/>
</dbReference>
<gene>
    <name evidence="1" type="ORF">DFP72DRAFT_893832</name>
</gene>
<proteinExistence type="predicted"/>
<keyword evidence="2" id="KW-1185">Reference proteome</keyword>
<name>A0A8H6HZU7_9AGAR</name>
<evidence type="ECO:0000313" key="2">
    <source>
        <dbReference type="Proteomes" id="UP000521943"/>
    </source>
</evidence>
<protein>
    <submittedName>
        <fullName evidence="1">Uncharacterized protein</fullName>
    </submittedName>
</protein>
<dbReference type="SUPFAM" id="SSF52047">
    <property type="entry name" value="RNI-like"/>
    <property type="match status" value="1"/>
</dbReference>
<reference evidence="1 2" key="1">
    <citation type="submission" date="2020-07" db="EMBL/GenBank/DDBJ databases">
        <title>Comparative genomics of pyrophilous fungi reveals a link between fire events and developmental genes.</title>
        <authorList>
            <consortium name="DOE Joint Genome Institute"/>
            <person name="Steindorff A.S."/>
            <person name="Carver A."/>
            <person name="Calhoun S."/>
            <person name="Stillman K."/>
            <person name="Liu H."/>
            <person name="Lipzen A."/>
            <person name="Pangilinan J."/>
            <person name="Labutti K."/>
            <person name="Bruns T.D."/>
            <person name="Grigoriev I.V."/>
        </authorList>
    </citation>
    <scope>NUCLEOTIDE SEQUENCE [LARGE SCALE GENOMIC DNA]</scope>
    <source>
        <strain evidence="1 2">CBS 144469</strain>
    </source>
</reference>
<dbReference type="AlphaFoldDB" id="A0A8H6HZU7"/>
<accession>A0A8H6HZU7</accession>
<evidence type="ECO:0000313" key="1">
    <source>
        <dbReference type="EMBL" id="KAF6756313.1"/>
    </source>
</evidence>
<feature type="non-terminal residue" evidence="1">
    <location>
        <position position="1"/>
    </location>
</feature>
<dbReference type="OrthoDB" id="2837431at2759"/>
<dbReference type="EMBL" id="JACGCI010000026">
    <property type="protein sequence ID" value="KAF6756313.1"/>
    <property type="molecule type" value="Genomic_DNA"/>
</dbReference>
<sequence>MLVIHDINSSHTQEKLAVLSGSEAESIKSLHLRPCTDAKSQGHTLRHKRSWGGITRLQSRKARDARARLSNLRNLSRLEHFDVQCDLTDDIDAFKQLLPSLRLSWSGYSTSLRSLSLRIPLECYQGLFCSSLVLPRLSKLVIHVFASHHSTNPVDPMCSALVPFINRHTPSLESLSIVTPQTGTADLSPMFHKLKFFPRLTSISLAFCALSLECINLAGIQEFFSSHSYQLEDVYLHFNRMVGLKAENFRADIFFALPLFHVSLHCLKSLDIGFTGFRDATGFWTIAYAHHFTETLERLVLRHTQLSTTSLARLAEPFSQLRKLEVAVEQFTPTVLDVLSTSLPQLTELRLSFLGYSGDDSFYESFEDPSMTQDFCSEMGRRLYPGWNLRHLKTHIITPRTKDRSSPVLLAPNVDLCLRVLTSALPSVQTINGIRRSSLLQPERSRHWNFSVHD</sequence>
<dbReference type="Gene3D" id="3.80.10.10">
    <property type="entry name" value="Ribonuclease Inhibitor"/>
    <property type="match status" value="1"/>
</dbReference>
<comment type="caution">
    <text evidence="1">The sequence shown here is derived from an EMBL/GenBank/DDBJ whole genome shotgun (WGS) entry which is preliminary data.</text>
</comment>
<organism evidence="1 2">
    <name type="scientific">Ephemerocybe angulata</name>
    <dbReference type="NCBI Taxonomy" id="980116"/>
    <lineage>
        <taxon>Eukaryota</taxon>
        <taxon>Fungi</taxon>
        <taxon>Dikarya</taxon>
        <taxon>Basidiomycota</taxon>
        <taxon>Agaricomycotina</taxon>
        <taxon>Agaricomycetes</taxon>
        <taxon>Agaricomycetidae</taxon>
        <taxon>Agaricales</taxon>
        <taxon>Agaricineae</taxon>
        <taxon>Psathyrellaceae</taxon>
        <taxon>Ephemerocybe</taxon>
    </lineage>
</organism>
<dbReference type="Proteomes" id="UP000521943">
    <property type="component" value="Unassembled WGS sequence"/>
</dbReference>